<evidence type="ECO:0000256" key="16">
    <source>
        <dbReference type="ARBA" id="ARBA00022848"/>
    </source>
</evidence>
<comment type="catalytic activity">
    <reaction evidence="25">
        <text>(9Z,12Z)-octadecadienoate + AH2 + O2 = (13R)-hydroxy-(9Z,11E)-octadecadienoate + A + H2O</text>
        <dbReference type="Rhea" id="RHEA:75455"/>
        <dbReference type="ChEBI" id="CHEBI:13193"/>
        <dbReference type="ChEBI" id="CHEBI:15377"/>
        <dbReference type="ChEBI" id="CHEBI:15379"/>
        <dbReference type="ChEBI" id="CHEBI:17499"/>
        <dbReference type="ChEBI" id="CHEBI:30245"/>
        <dbReference type="ChEBI" id="CHEBI:136655"/>
    </reaction>
    <physiologicalReaction direction="left-to-right" evidence="25">
        <dbReference type="Rhea" id="RHEA:75456"/>
    </physiologicalReaction>
</comment>
<dbReference type="EMBL" id="OV725077">
    <property type="protein sequence ID" value="CAH1389297.1"/>
    <property type="molecule type" value="Genomic_DNA"/>
</dbReference>
<dbReference type="PRINTS" id="PR00457">
    <property type="entry name" value="ANPEROXIDASE"/>
</dbReference>
<evidence type="ECO:0000256" key="10">
    <source>
        <dbReference type="ARBA" id="ARBA00022559"/>
    </source>
</evidence>
<evidence type="ECO:0000256" key="9">
    <source>
        <dbReference type="ARBA" id="ARBA00022516"/>
    </source>
</evidence>
<evidence type="ECO:0000256" key="22">
    <source>
        <dbReference type="ARBA" id="ARBA00035976"/>
    </source>
</evidence>
<evidence type="ECO:0000256" key="26">
    <source>
        <dbReference type="PROSITE-ProRule" id="PRU00076"/>
    </source>
</evidence>
<dbReference type="SUPFAM" id="SSF57196">
    <property type="entry name" value="EGF/Laminin"/>
    <property type="match status" value="1"/>
</dbReference>
<comment type="pathway">
    <text evidence="4">Lipid metabolism; prostaglandin biosynthesis.</text>
</comment>
<dbReference type="GO" id="GO:0004666">
    <property type="term" value="F:prostaglandin-endoperoxide synthase activity"/>
    <property type="evidence" value="ECO:0007669"/>
    <property type="project" value="UniProtKB-EC"/>
</dbReference>
<evidence type="ECO:0000256" key="19">
    <source>
        <dbReference type="ARBA" id="ARBA00023004"/>
    </source>
</evidence>
<dbReference type="InterPro" id="IPR010255">
    <property type="entry name" value="Haem_peroxidase_sf"/>
</dbReference>
<dbReference type="Gene3D" id="2.10.25.10">
    <property type="entry name" value="Laminin"/>
    <property type="match status" value="1"/>
</dbReference>
<comment type="catalytic activity">
    <reaction evidence="23">
        <text>(9Z,12Z)-octadecadienoate + AH2 + O2 = (9R)-hydroxy-(10E,12Z)-octadecadienoate + A + H2O</text>
        <dbReference type="Rhea" id="RHEA:75447"/>
        <dbReference type="ChEBI" id="CHEBI:13193"/>
        <dbReference type="ChEBI" id="CHEBI:15377"/>
        <dbReference type="ChEBI" id="CHEBI:15379"/>
        <dbReference type="ChEBI" id="CHEBI:17499"/>
        <dbReference type="ChEBI" id="CHEBI:30245"/>
        <dbReference type="ChEBI" id="CHEBI:77895"/>
    </reaction>
    <physiologicalReaction direction="left-to-right" evidence="23">
        <dbReference type="Rhea" id="RHEA:75448"/>
    </physiologicalReaction>
</comment>
<dbReference type="SUPFAM" id="SSF48113">
    <property type="entry name" value="Heme-dependent peroxidases"/>
    <property type="match status" value="1"/>
</dbReference>
<keyword evidence="30" id="KW-1185">Reference proteome</keyword>
<dbReference type="InterPro" id="IPR019791">
    <property type="entry name" value="Haem_peroxidase_animal"/>
</dbReference>
<keyword evidence="26" id="KW-1015">Disulfide bond</keyword>
<accession>A0A9P0H1V3</accession>
<keyword evidence="10" id="KW-0575">Peroxidase</keyword>
<keyword evidence="20" id="KW-0443">Lipid metabolism</keyword>
<comment type="subcellular location">
    <subcellularLocation>
        <location evidence="3">Endoplasmic reticulum membrane</location>
    </subcellularLocation>
    <subcellularLocation>
        <location evidence="2">Microsome membrane</location>
    </subcellularLocation>
</comment>
<evidence type="ECO:0000313" key="29">
    <source>
        <dbReference type="EMBL" id="CAH1389297.1"/>
    </source>
</evidence>
<keyword evidence="27" id="KW-0812">Transmembrane</keyword>
<dbReference type="GO" id="GO:0016702">
    <property type="term" value="F:oxidoreductase activity, acting on single donors with incorporation of molecular oxygen, incorporation of two atoms of oxygen"/>
    <property type="evidence" value="ECO:0007669"/>
    <property type="project" value="TreeGrafter"/>
</dbReference>
<evidence type="ECO:0000256" key="11">
    <source>
        <dbReference type="ARBA" id="ARBA00022585"/>
    </source>
</evidence>
<comment type="similarity">
    <text evidence="5">Belongs to the prostaglandin G/H synthase family.</text>
</comment>
<dbReference type="OrthoDB" id="6333650at2759"/>
<keyword evidence="9" id="KW-0444">Lipid biosynthesis</keyword>
<keyword evidence="13" id="KW-0479">Metal-binding</keyword>
<keyword evidence="14" id="KW-0256">Endoplasmic reticulum</keyword>
<reference evidence="29" key="1">
    <citation type="submission" date="2022-01" db="EMBL/GenBank/DDBJ databases">
        <authorList>
            <person name="King R."/>
        </authorList>
    </citation>
    <scope>NUCLEOTIDE SEQUENCE</scope>
</reference>
<gene>
    <name evidence="29" type="ORF">NEZAVI_LOCUS725</name>
</gene>
<dbReference type="Gene3D" id="1.10.640.10">
    <property type="entry name" value="Haem peroxidase domain superfamily, animal type"/>
    <property type="match status" value="1"/>
</dbReference>
<keyword evidence="8" id="KW-0644">Prostaglandin metabolism</keyword>
<keyword evidence="11" id="KW-0643">Prostaglandin biosynthesis</keyword>
<keyword evidence="27" id="KW-0472">Membrane</keyword>
<dbReference type="InterPro" id="IPR037120">
    <property type="entry name" value="Haem_peroxidase_sf_animal"/>
</dbReference>
<dbReference type="AlphaFoldDB" id="A0A9P0H1V3"/>
<evidence type="ECO:0000259" key="28">
    <source>
        <dbReference type="PROSITE" id="PS50026"/>
    </source>
</evidence>
<dbReference type="PANTHER" id="PTHR11903">
    <property type="entry name" value="PROSTAGLANDIN G/H SYNTHASE"/>
    <property type="match status" value="1"/>
</dbReference>
<evidence type="ECO:0000256" key="24">
    <source>
        <dbReference type="ARBA" id="ARBA00036358"/>
    </source>
</evidence>
<organism evidence="29 30">
    <name type="scientific">Nezara viridula</name>
    <name type="common">Southern green stink bug</name>
    <name type="synonym">Cimex viridulus</name>
    <dbReference type="NCBI Taxonomy" id="85310"/>
    <lineage>
        <taxon>Eukaryota</taxon>
        <taxon>Metazoa</taxon>
        <taxon>Ecdysozoa</taxon>
        <taxon>Arthropoda</taxon>
        <taxon>Hexapoda</taxon>
        <taxon>Insecta</taxon>
        <taxon>Pterygota</taxon>
        <taxon>Neoptera</taxon>
        <taxon>Paraneoptera</taxon>
        <taxon>Hemiptera</taxon>
        <taxon>Heteroptera</taxon>
        <taxon>Panheteroptera</taxon>
        <taxon>Pentatomomorpha</taxon>
        <taxon>Pentatomoidea</taxon>
        <taxon>Pentatomidae</taxon>
        <taxon>Pentatominae</taxon>
        <taxon>Nezara</taxon>
    </lineage>
</organism>
<keyword evidence="21" id="KW-0275">Fatty acid biosynthesis</keyword>
<evidence type="ECO:0000256" key="23">
    <source>
        <dbReference type="ARBA" id="ARBA00036313"/>
    </source>
</evidence>
<protein>
    <recommendedName>
        <fullName evidence="7">prostaglandin-endoperoxide synthase</fullName>
        <ecNumber evidence="7">1.14.99.1</ecNumber>
    </recommendedName>
</protein>
<dbReference type="CDD" id="cd00054">
    <property type="entry name" value="EGF_CA"/>
    <property type="match status" value="1"/>
</dbReference>
<evidence type="ECO:0000256" key="15">
    <source>
        <dbReference type="ARBA" id="ARBA00022832"/>
    </source>
</evidence>
<evidence type="ECO:0000256" key="1">
    <source>
        <dbReference type="ARBA" id="ARBA00001970"/>
    </source>
</evidence>
<keyword evidence="19" id="KW-0408">Iron</keyword>
<dbReference type="InterPro" id="IPR050783">
    <property type="entry name" value="Oxylipin_biosynth_metab"/>
</dbReference>
<evidence type="ECO:0000256" key="6">
    <source>
        <dbReference type="ARBA" id="ARBA00011738"/>
    </source>
</evidence>
<evidence type="ECO:0000256" key="12">
    <source>
        <dbReference type="ARBA" id="ARBA00022617"/>
    </source>
</evidence>
<evidence type="ECO:0000256" key="2">
    <source>
        <dbReference type="ARBA" id="ARBA00004524"/>
    </source>
</evidence>
<dbReference type="GO" id="GO:0005789">
    <property type="term" value="C:endoplasmic reticulum membrane"/>
    <property type="evidence" value="ECO:0007669"/>
    <property type="project" value="UniProtKB-SubCell"/>
</dbReference>
<evidence type="ECO:0000256" key="27">
    <source>
        <dbReference type="SAM" id="Phobius"/>
    </source>
</evidence>
<comment type="subunit">
    <text evidence="6">Homodimer.</text>
</comment>
<evidence type="ECO:0000256" key="18">
    <source>
        <dbReference type="ARBA" id="ARBA00023002"/>
    </source>
</evidence>
<dbReference type="GO" id="GO:0006979">
    <property type="term" value="P:response to oxidative stress"/>
    <property type="evidence" value="ECO:0007669"/>
    <property type="project" value="InterPro"/>
</dbReference>
<dbReference type="Proteomes" id="UP001152798">
    <property type="component" value="Chromosome 1"/>
</dbReference>
<keyword evidence="27" id="KW-1133">Transmembrane helix</keyword>
<evidence type="ECO:0000256" key="5">
    <source>
        <dbReference type="ARBA" id="ARBA00008928"/>
    </source>
</evidence>
<evidence type="ECO:0000256" key="3">
    <source>
        <dbReference type="ARBA" id="ARBA00004586"/>
    </source>
</evidence>
<dbReference type="PANTHER" id="PTHR11903:SF39">
    <property type="entry name" value="PROSTAGLANDIN G_H SYNTHASE 2-LIKE"/>
    <property type="match status" value="1"/>
</dbReference>
<evidence type="ECO:0000313" key="30">
    <source>
        <dbReference type="Proteomes" id="UP001152798"/>
    </source>
</evidence>
<dbReference type="GO" id="GO:0019371">
    <property type="term" value="P:cyclooxygenase pathway"/>
    <property type="evidence" value="ECO:0007669"/>
    <property type="project" value="TreeGrafter"/>
</dbReference>
<evidence type="ECO:0000256" key="20">
    <source>
        <dbReference type="ARBA" id="ARBA00023098"/>
    </source>
</evidence>
<dbReference type="PROSITE" id="PS50026">
    <property type="entry name" value="EGF_3"/>
    <property type="match status" value="1"/>
</dbReference>
<dbReference type="GO" id="GO:0020037">
    <property type="term" value="F:heme binding"/>
    <property type="evidence" value="ECO:0007669"/>
    <property type="project" value="InterPro"/>
</dbReference>
<feature type="disulfide bond" evidence="26">
    <location>
        <begin position="42"/>
        <end position="52"/>
    </location>
</feature>
<keyword evidence="12" id="KW-0349">Heme</keyword>
<dbReference type="EC" id="1.14.99.1" evidence="7"/>
<comment type="cofactor">
    <cofactor evidence="1">
        <name>heme b</name>
        <dbReference type="ChEBI" id="CHEBI:60344"/>
    </cofactor>
</comment>
<comment type="caution">
    <text evidence="26">Lacks conserved residue(s) required for the propagation of feature annotation.</text>
</comment>
<keyword evidence="18" id="KW-0560">Oxidoreductase</keyword>
<keyword evidence="17" id="KW-0223">Dioxygenase</keyword>
<dbReference type="GO" id="GO:0043005">
    <property type="term" value="C:neuron projection"/>
    <property type="evidence" value="ECO:0007669"/>
    <property type="project" value="TreeGrafter"/>
</dbReference>
<comment type="catalytic activity">
    <reaction evidence="24">
        <text>(9Z,12Z)-octadecadienoate + AH2 + O2 = (13S)-hydroxy-(9Z,11E)-octadecadienoate + A + H2O</text>
        <dbReference type="Rhea" id="RHEA:75451"/>
        <dbReference type="ChEBI" id="CHEBI:13193"/>
        <dbReference type="ChEBI" id="CHEBI:15377"/>
        <dbReference type="ChEBI" id="CHEBI:15379"/>
        <dbReference type="ChEBI" id="CHEBI:17499"/>
        <dbReference type="ChEBI" id="CHEBI:30245"/>
        <dbReference type="ChEBI" id="CHEBI:90850"/>
    </reaction>
    <physiologicalReaction direction="left-to-right" evidence="24">
        <dbReference type="Rhea" id="RHEA:75452"/>
    </physiologicalReaction>
</comment>
<evidence type="ECO:0000256" key="4">
    <source>
        <dbReference type="ARBA" id="ARBA00004702"/>
    </source>
</evidence>
<name>A0A9P0H1V3_NEZVI</name>
<keyword evidence="16" id="KW-0492">Microsome</keyword>
<evidence type="ECO:0000256" key="17">
    <source>
        <dbReference type="ARBA" id="ARBA00022964"/>
    </source>
</evidence>
<dbReference type="InterPro" id="IPR000742">
    <property type="entry name" value="EGF"/>
</dbReference>
<comment type="catalytic activity">
    <reaction evidence="22">
        <text>(9Z,12Z)-octadecadienoate + AH2 + O2 = (9S)-hydroxy-(10E,12Z)-octadecadienoate + A + H2O</text>
        <dbReference type="Rhea" id="RHEA:75459"/>
        <dbReference type="ChEBI" id="CHEBI:13193"/>
        <dbReference type="ChEBI" id="CHEBI:15377"/>
        <dbReference type="ChEBI" id="CHEBI:15379"/>
        <dbReference type="ChEBI" id="CHEBI:17499"/>
        <dbReference type="ChEBI" id="CHEBI:30245"/>
        <dbReference type="ChEBI" id="CHEBI:77852"/>
    </reaction>
    <physiologicalReaction direction="left-to-right" evidence="22">
        <dbReference type="Rhea" id="RHEA:75460"/>
    </physiologicalReaction>
</comment>
<sequence length="614" mass="70902">MRFVMFQSKTSYIILMIIILYYTTMSSSQLLSKKKEKSEGCCSFPCQHGGVCIERKFGYFCDCKNTGYYGKNCAIETWFTFFKCHTNMILEMIISIHYFIFSLINTNSLYFPSYYKIAGDILCKMHTVGMYGIDGKSYAALNPLYDSNSAVRITPSVPKYCPTPLGTKGQDPFKATSEVYNQLLKRQSFNASKTTNLLFTVYGSHFFLQFLSHGNLNGITCSHLYAEHKRTYHKGKVVTEVYNGEEYPLQHQRSQKKTFAHYLGRTEQDDWKVNILKQNSLTYVFATLWIREHNRVCDILAKIWPSWDDERLFDTARNIVTGELLVITLSEWYPVLMGYKTNLFYDPSYSTAEYALISNRLPIETFLALHWPNLIPDSFTVNNHTVVVTESLWNNLDQNLVKKFGLNNLIEAFAVSPSGQVSIENTLDILSETTKYILEMGRKLRIPSFNRMRAIAGLKPYNTFTDMMKTTKWNHILEKNYGNVDNIEFITGVLIEPNMNQRNALGETVTALFGPWLLKALLTHPLGSKFMWKPSTMGGKVGWNIVNNAKLKNLVCHNVKSPDICIKKNMISFRLDPQRRKRITNKRSGRQKINRIKRNTKDQQRVLSYSSRHD</sequence>
<dbReference type="GO" id="GO:0046872">
    <property type="term" value="F:metal ion binding"/>
    <property type="evidence" value="ECO:0007669"/>
    <property type="project" value="UniProtKB-KW"/>
</dbReference>
<feature type="transmembrane region" description="Helical" evidence="27">
    <location>
        <begin position="12"/>
        <end position="31"/>
    </location>
</feature>
<keyword evidence="26" id="KW-0245">EGF-like domain</keyword>
<evidence type="ECO:0000256" key="14">
    <source>
        <dbReference type="ARBA" id="ARBA00022824"/>
    </source>
</evidence>
<feature type="domain" description="EGF-like" evidence="28">
    <location>
        <begin position="42"/>
        <end position="74"/>
    </location>
</feature>
<evidence type="ECO:0000256" key="8">
    <source>
        <dbReference type="ARBA" id="ARBA00022501"/>
    </source>
</evidence>
<proteinExistence type="inferred from homology"/>
<dbReference type="GO" id="GO:0004601">
    <property type="term" value="F:peroxidase activity"/>
    <property type="evidence" value="ECO:0007669"/>
    <property type="project" value="UniProtKB-KW"/>
</dbReference>
<keyword evidence="15" id="KW-0276">Fatty acid metabolism</keyword>
<evidence type="ECO:0000256" key="13">
    <source>
        <dbReference type="ARBA" id="ARBA00022723"/>
    </source>
</evidence>
<evidence type="ECO:0000256" key="25">
    <source>
        <dbReference type="ARBA" id="ARBA00036409"/>
    </source>
</evidence>
<evidence type="ECO:0000256" key="21">
    <source>
        <dbReference type="ARBA" id="ARBA00023160"/>
    </source>
</evidence>
<dbReference type="Pfam" id="PF03098">
    <property type="entry name" value="An_peroxidase"/>
    <property type="match status" value="1"/>
</dbReference>
<evidence type="ECO:0000256" key="7">
    <source>
        <dbReference type="ARBA" id="ARBA00012440"/>
    </source>
</evidence>
<dbReference type="PROSITE" id="PS50292">
    <property type="entry name" value="PEROXIDASE_3"/>
    <property type="match status" value="1"/>
</dbReference>